<sequence>DELARYLSTDPEPTTDPLMWWAARRAMYPCLSRMALDYLSIPATSMDVERTFSKGRLLLSHVRSRLSAQSTRAVLCVGSWSLAGYVKSADAKKIADLSDISDDDSEASDFEMDEGWDRIDVDAVESGPSKRW</sequence>
<dbReference type="GO" id="GO:0046983">
    <property type="term" value="F:protein dimerization activity"/>
    <property type="evidence" value="ECO:0007669"/>
    <property type="project" value="InterPro"/>
</dbReference>
<feature type="compositionally biased region" description="Acidic residues" evidence="1">
    <location>
        <begin position="101"/>
        <end position="114"/>
    </location>
</feature>
<accession>A0A5C3NMS3</accession>
<evidence type="ECO:0000259" key="2">
    <source>
        <dbReference type="Pfam" id="PF05699"/>
    </source>
</evidence>
<feature type="non-terminal residue" evidence="3">
    <location>
        <position position="1"/>
    </location>
</feature>
<dbReference type="PANTHER" id="PTHR47611">
    <property type="entry name" value="HAT DIMERISATION DOMAIN, C-TERMINAL"/>
    <property type="match status" value="1"/>
</dbReference>
<reference evidence="3 4" key="1">
    <citation type="journal article" date="2019" name="Nat. Ecol. Evol.">
        <title>Megaphylogeny resolves global patterns of mushroom evolution.</title>
        <authorList>
            <person name="Varga T."/>
            <person name="Krizsan K."/>
            <person name="Foldi C."/>
            <person name="Dima B."/>
            <person name="Sanchez-Garcia M."/>
            <person name="Sanchez-Ramirez S."/>
            <person name="Szollosi G.J."/>
            <person name="Szarkandi J.G."/>
            <person name="Papp V."/>
            <person name="Albert L."/>
            <person name="Andreopoulos W."/>
            <person name="Angelini C."/>
            <person name="Antonin V."/>
            <person name="Barry K.W."/>
            <person name="Bougher N.L."/>
            <person name="Buchanan P."/>
            <person name="Buyck B."/>
            <person name="Bense V."/>
            <person name="Catcheside P."/>
            <person name="Chovatia M."/>
            <person name="Cooper J."/>
            <person name="Damon W."/>
            <person name="Desjardin D."/>
            <person name="Finy P."/>
            <person name="Geml J."/>
            <person name="Haridas S."/>
            <person name="Hughes K."/>
            <person name="Justo A."/>
            <person name="Karasinski D."/>
            <person name="Kautmanova I."/>
            <person name="Kiss B."/>
            <person name="Kocsube S."/>
            <person name="Kotiranta H."/>
            <person name="LaButti K.M."/>
            <person name="Lechner B.E."/>
            <person name="Liimatainen K."/>
            <person name="Lipzen A."/>
            <person name="Lukacs Z."/>
            <person name="Mihaltcheva S."/>
            <person name="Morgado L.N."/>
            <person name="Niskanen T."/>
            <person name="Noordeloos M.E."/>
            <person name="Ohm R.A."/>
            <person name="Ortiz-Santana B."/>
            <person name="Ovrebo C."/>
            <person name="Racz N."/>
            <person name="Riley R."/>
            <person name="Savchenko A."/>
            <person name="Shiryaev A."/>
            <person name="Soop K."/>
            <person name="Spirin V."/>
            <person name="Szebenyi C."/>
            <person name="Tomsovsky M."/>
            <person name="Tulloss R.E."/>
            <person name="Uehling J."/>
            <person name="Grigoriev I.V."/>
            <person name="Vagvolgyi C."/>
            <person name="Papp T."/>
            <person name="Martin F.M."/>
            <person name="Miettinen O."/>
            <person name="Hibbett D.S."/>
            <person name="Nagy L.G."/>
        </authorList>
    </citation>
    <scope>NUCLEOTIDE SEQUENCE [LARGE SCALE GENOMIC DNA]</scope>
    <source>
        <strain evidence="3 4">HHB13444</strain>
    </source>
</reference>
<organism evidence="3 4">
    <name type="scientific">Polyporus arcularius HHB13444</name>
    <dbReference type="NCBI Taxonomy" id="1314778"/>
    <lineage>
        <taxon>Eukaryota</taxon>
        <taxon>Fungi</taxon>
        <taxon>Dikarya</taxon>
        <taxon>Basidiomycota</taxon>
        <taxon>Agaricomycotina</taxon>
        <taxon>Agaricomycetes</taxon>
        <taxon>Polyporales</taxon>
        <taxon>Polyporaceae</taxon>
        <taxon>Polyporus</taxon>
    </lineage>
</organism>
<dbReference type="InterPro" id="IPR008906">
    <property type="entry name" value="HATC_C_dom"/>
</dbReference>
<dbReference type="Proteomes" id="UP000308197">
    <property type="component" value="Unassembled WGS sequence"/>
</dbReference>
<dbReference type="SUPFAM" id="SSF53098">
    <property type="entry name" value="Ribonuclease H-like"/>
    <property type="match status" value="1"/>
</dbReference>
<gene>
    <name evidence="3" type="ORF">K466DRAFT_507203</name>
</gene>
<dbReference type="InParanoid" id="A0A5C3NMS3"/>
<proteinExistence type="predicted"/>
<evidence type="ECO:0000313" key="4">
    <source>
        <dbReference type="Proteomes" id="UP000308197"/>
    </source>
</evidence>
<feature type="domain" description="HAT C-terminal dimerisation" evidence="2">
    <location>
        <begin position="2"/>
        <end position="80"/>
    </location>
</feature>
<evidence type="ECO:0000313" key="3">
    <source>
        <dbReference type="EMBL" id="TFK78514.1"/>
    </source>
</evidence>
<evidence type="ECO:0000256" key="1">
    <source>
        <dbReference type="SAM" id="MobiDB-lite"/>
    </source>
</evidence>
<keyword evidence="4" id="KW-1185">Reference proteome</keyword>
<dbReference type="AlphaFoldDB" id="A0A5C3NMS3"/>
<dbReference type="Pfam" id="PF05699">
    <property type="entry name" value="Dimer_Tnp_hAT"/>
    <property type="match status" value="1"/>
</dbReference>
<dbReference type="InterPro" id="IPR012337">
    <property type="entry name" value="RNaseH-like_sf"/>
</dbReference>
<name>A0A5C3NMS3_9APHY</name>
<protein>
    <submittedName>
        <fullName evidence="3">HATC-domain-containing protein</fullName>
    </submittedName>
</protein>
<dbReference type="EMBL" id="ML212488">
    <property type="protein sequence ID" value="TFK78514.1"/>
    <property type="molecule type" value="Genomic_DNA"/>
</dbReference>
<dbReference type="PANTHER" id="PTHR47611:SF1">
    <property type="entry name" value="CCHC-TYPE DOMAIN-CONTAINING PROTEIN"/>
    <property type="match status" value="1"/>
</dbReference>
<feature type="region of interest" description="Disordered" evidence="1">
    <location>
        <begin position="101"/>
        <end position="132"/>
    </location>
</feature>